<reference evidence="1" key="2">
    <citation type="journal article" date="2012" name="PLoS ONE">
        <title>A Deeply Branching Thermophilic Bacterium with an Ancient Acetyl-CoA Pathway Dominates a Subsurface Ecosystem.</title>
        <authorList>
            <person name="Takami H."/>
            <person name="Noguchi H."/>
            <person name="Takaki Y."/>
            <person name="Uchiyama I."/>
            <person name="Toyoda A."/>
            <person name="Nishi S."/>
            <person name="Chee G.-J."/>
            <person name="Arai W."/>
            <person name="Nunoura T."/>
            <person name="Itoh T."/>
            <person name="Hattori M."/>
            <person name="Takai K."/>
        </authorList>
    </citation>
    <scope>NUCLEOTIDE SEQUENCE</scope>
</reference>
<organism evidence="1">
    <name type="scientific">uncultured Chloroflexota bacterium</name>
    <dbReference type="NCBI Taxonomy" id="166587"/>
    <lineage>
        <taxon>Bacteria</taxon>
        <taxon>Bacillati</taxon>
        <taxon>Chloroflexota</taxon>
        <taxon>environmental samples</taxon>
    </lineage>
</organism>
<dbReference type="AlphaFoldDB" id="H5S989"/>
<evidence type="ECO:0000313" key="1">
    <source>
        <dbReference type="EMBL" id="BAL52725.1"/>
    </source>
</evidence>
<proteinExistence type="predicted"/>
<protein>
    <submittedName>
        <fullName evidence="1">Uncharacterized protein</fullName>
    </submittedName>
</protein>
<sequence length="244" mass="26803">MALEATVTPSSTALPAPNVICNEIALYLPPSLGSSFSCDKVAAQSEGIDIYPEHTLLTLGGYPLSNTFFQPRVYVFPIAAYQSLSEAVTERLNELQSLLGSESVPVYTFDASLHNLPFLPIFNAGQVFYAHYQKLPFQNGKGIRYLTLFAQYFAPINNYDLFYTYQGITQDGKYWISVILPVNHPSLPANAENPPGGLSWDQFTNNYGAYITEAVAMLNAQPANSFFPSLQVLDALVTGIQVLP</sequence>
<gene>
    <name evidence="1" type="ORF">HGMM_F03B08C03</name>
</gene>
<name>H5S989_9CHLR</name>
<accession>H5S989</accession>
<dbReference type="EMBL" id="AP011638">
    <property type="protein sequence ID" value="BAL52725.1"/>
    <property type="molecule type" value="Genomic_DNA"/>
</dbReference>
<reference evidence="1" key="1">
    <citation type="journal article" date="2005" name="Environ. Microbiol.">
        <title>Genetic and functional properties of uncultivated thermophilic crenarchaeotes from a subsurface gold mine as revealed by analysis of genome fragments.</title>
        <authorList>
            <person name="Nunoura T."/>
            <person name="Hirayama H."/>
            <person name="Takami H."/>
            <person name="Oida H."/>
            <person name="Nishi S."/>
            <person name="Shimamura S."/>
            <person name="Suzuki Y."/>
            <person name="Inagaki F."/>
            <person name="Takai K."/>
            <person name="Nealson K.H."/>
            <person name="Horikoshi K."/>
        </authorList>
    </citation>
    <scope>NUCLEOTIDE SEQUENCE</scope>
</reference>